<accession>A0A511Z2H8</accession>
<dbReference type="Gene3D" id="3.40.50.2300">
    <property type="match status" value="2"/>
</dbReference>
<keyword evidence="7" id="KW-1185">Reference proteome</keyword>
<feature type="chain" id="PRO_5039650720" evidence="4">
    <location>
        <begin position="23"/>
        <end position="392"/>
    </location>
</feature>
<gene>
    <name evidence="6" type="ORF">AFE02nite_33400</name>
</gene>
<organism evidence="6 7">
    <name type="scientific">Actinotalea fermentans</name>
    <dbReference type="NCBI Taxonomy" id="43671"/>
    <lineage>
        <taxon>Bacteria</taxon>
        <taxon>Bacillati</taxon>
        <taxon>Actinomycetota</taxon>
        <taxon>Actinomycetes</taxon>
        <taxon>Micrococcales</taxon>
        <taxon>Cellulomonadaceae</taxon>
        <taxon>Actinotalea</taxon>
    </lineage>
</organism>
<dbReference type="PANTHER" id="PTHR46847">
    <property type="entry name" value="D-ALLOSE-BINDING PERIPLASMIC PROTEIN-RELATED"/>
    <property type="match status" value="1"/>
</dbReference>
<dbReference type="Pfam" id="PF13407">
    <property type="entry name" value="Peripla_BP_4"/>
    <property type="match status" value="1"/>
</dbReference>
<keyword evidence="3 4" id="KW-0732">Signal</keyword>
<name>A0A511Z2H8_9CELL</name>
<comment type="subcellular location">
    <subcellularLocation>
        <location evidence="1">Cell envelope</location>
    </subcellularLocation>
</comment>
<evidence type="ECO:0000259" key="5">
    <source>
        <dbReference type="Pfam" id="PF13407"/>
    </source>
</evidence>
<dbReference type="SUPFAM" id="SSF53822">
    <property type="entry name" value="Periplasmic binding protein-like I"/>
    <property type="match status" value="1"/>
</dbReference>
<dbReference type="Proteomes" id="UP000321484">
    <property type="component" value="Unassembled WGS sequence"/>
</dbReference>
<evidence type="ECO:0000256" key="2">
    <source>
        <dbReference type="ARBA" id="ARBA00007639"/>
    </source>
</evidence>
<feature type="signal peptide" evidence="4">
    <location>
        <begin position="1"/>
        <end position="22"/>
    </location>
</feature>
<evidence type="ECO:0000256" key="3">
    <source>
        <dbReference type="ARBA" id="ARBA00022729"/>
    </source>
</evidence>
<evidence type="ECO:0000313" key="7">
    <source>
        <dbReference type="Proteomes" id="UP000321484"/>
    </source>
</evidence>
<dbReference type="GO" id="GO:0030246">
    <property type="term" value="F:carbohydrate binding"/>
    <property type="evidence" value="ECO:0007669"/>
    <property type="project" value="UniProtKB-ARBA"/>
</dbReference>
<evidence type="ECO:0000313" key="6">
    <source>
        <dbReference type="EMBL" id="GEN81606.1"/>
    </source>
</evidence>
<feature type="domain" description="Periplasmic binding protein" evidence="5">
    <location>
        <begin position="92"/>
        <end position="352"/>
    </location>
</feature>
<dbReference type="CDD" id="cd06316">
    <property type="entry name" value="PBP1_ABC_sugar_binding-like"/>
    <property type="match status" value="1"/>
</dbReference>
<evidence type="ECO:0000256" key="1">
    <source>
        <dbReference type="ARBA" id="ARBA00004196"/>
    </source>
</evidence>
<sequence>MLRRLRWVAPLAVAAVALTACASEPGETAPAASEESETPTSDVAARADEALEMVTGQILARGPHGEEPSPASVADLTEYEVEQIQGLGATAAIVLHYGGNDWATAQVAGLRARFEELGIEVVAVTDADFDPGQQVSDIETVMAMDPDIIVSIPTDPVATAAAYKAAADAGIKLVFMDNVPNDLVAGTDYVSAVSADNYGNGVVSAHLMAKAMNGQGTLGIIYHEADFFVTQQRYDGFRTTIEEEYPEIEIVEEQGIAGPDFAGDAQAVTDAWLTQHPDLDGIWAVWDVPAEGVMAAARSAGRTDLMIATEDLGTNVAIALAKGEMVVGLGAQVPYDQGVTEANLAGGALLGKSYPPYVALASVPVTHDNVLEAWEIVYHTAPPAEVADSFVD</sequence>
<comment type="similarity">
    <text evidence="2">Belongs to the bacterial solute-binding protein 2 family.</text>
</comment>
<evidence type="ECO:0000256" key="4">
    <source>
        <dbReference type="SAM" id="SignalP"/>
    </source>
</evidence>
<reference evidence="6 7" key="1">
    <citation type="submission" date="2019-07" db="EMBL/GenBank/DDBJ databases">
        <title>Whole genome shotgun sequence of Actinotalea fermentans NBRC 105374.</title>
        <authorList>
            <person name="Hosoyama A."/>
            <person name="Uohara A."/>
            <person name="Ohji S."/>
            <person name="Ichikawa N."/>
        </authorList>
    </citation>
    <scope>NUCLEOTIDE SEQUENCE [LARGE SCALE GENOMIC DNA]</scope>
    <source>
        <strain evidence="6 7">NBRC 105374</strain>
    </source>
</reference>
<proteinExistence type="inferred from homology"/>
<protein>
    <submittedName>
        <fullName evidence="6">Sugar ABC transporter substrate-binding protein</fullName>
    </submittedName>
</protein>
<comment type="caution">
    <text evidence="6">The sequence shown here is derived from an EMBL/GenBank/DDBJ whole genome shotgun (WGS) entry which is preliminary data.</text>
</comment>
<dbReference type="AlphaFoldDB" id="A0A511Z2H8"/>
<dbReference type="PROSITE" id="PS51257">
    <property type="entry name" value="PROKAR_LIPOPROTEIN"/>
    <property type="match status" value="1"/>
</dbReference>
<dbReference type="InterPro" id="IPR028082">
    <property type="entry name" value="Peripla_BP_I"/>
</dbReference>
<dbReference type="GO" id="GO:0030313">
    <property type="term" value="C:cell envelope"/>
    <property type="evidence" value="ECO:0007669"/>
    <property type="project" value="UniProtKB-SubCell"/>
</dbReference>
<dbReference type="InterPro" id="IPR025997">
    <property type="entry name" value="SBP_2_dom"/>
</dbReference>
<dbReference type="EMBL" id="BJYK01000014">
    <property type="protein sequence ID" value="GEN81606.1"/>
    <property type="molecule type" value="Genomic_DNA"/>
</dbReference>
<dbReference type="PANTHER" id="PTHR46847:SF1">
    <property type="entry name" value="D-ALLOSE-BINDING PERIPLASMIC PROTEIN-RELATED"/>
    <property type="match status" value="1"/>
</dbReference>